<comment type="caution">
    <text evidence="2">The sequence shown here is derived from an EMBL/GenBank/DDBJ whole genome shotgun (WGS) entry which is preliminary data.</text>
</comment>
<evidence type="ECO:0008006" key="4">
    <source>
        <dbReference type="Google" id="ProtNLM"/>
    </source>
</evidence>
<evidence type="ECO:0000313" key="2">
    <source>
        <dbReference type="EMBL" id="GIJ52203.1"/>
    </source>
</evidence>
<dbReference type="SMART" id="SM01260">
    <property type="entry name" value="LANC_like"/>
    <property type="match status" value="1"/>
</dbReference>
<dbReference type="PRINTS" id="PR01950">
    <property type="entry name" value="LANCSUPER"/>
</dbReference>
<feature type="binding site" evidence="1">
    <location>
        <position position="298"/>
    </location>
    <ligand>
        <name>Zn(2+)</name>
        <dbReference type="ChEBI" id="CHEBI:29105"/>
    </ligand>
</feature>
<dbReference type="Gene3D" id="1.50.10.20">
    <property type="match status" value="1"/>
</dbReference>
<dbReference type="Pfam" id="PF05147">
    <property type="entry name" value="LANC_like"/>
    <property type="match status" value="1"/>
</dbReference>
<accession>A0A8J3YX28</accession>
<dbReference type="Proteomes" id="UP000619260">
    <property type="component" value="Unassembled WGS sequence"/>
</dbReference>
<keyword evidence="1" id="KW-0479">Metal-binding</keyword>
<proteinExistence type="predicted"/>
<dbReference type="EMBL" id="BOPF01000068">
    <property type="protein sequence ID" value="GIJ52203.1"/>
    <property type="molecule type" value="Genomic_DNA"/>
</dbReference>
<dbReference type="CDD" id="cd04793">
    <property type="entry name" value="LanC"/>
    <property type="match status" value="1"/>
</dbReference>
<dbReference type="PRINTS" id="PR01955">
    <property type="entry name" value="LANCFRANKIA"/>
</dbReference>
<keyword evidence="3" id="KW-1185">Reference proteome</keyword>
<protein>
    <recommendedName>
        <fullName evidence="4">Lanthionine synthetase</fullName>
    </recommendedName>
</protein>
<dbReference type="GO" id="GO:0031179">
    <property type="term" value="P:peptide modification"/>
    <property type="evidence" value="ECO:0007669"/>
    <property type="project" value="InterPro"/>
</dbReference>
<dbReference type="InterPro" id="IPR007822">
    <property type="entry name" value="LANC-like"/>
</dbReference>
<organism evidence="2 3">
    <name type="scientific">Virgisporangium aliadipatigenens</name>
    <dbReference type="NCBI Taxonomy" id="741659"/>
    <lineage>
        <taxon>Bacteria</taxon>
        <taxon>Bacillati</taxon>
        <taxon>Actinomycetota</taxon>
        <taxon>Actinomycetes</taxon>
        <taxon>Micromonosporales</taxon>
        <taxon>Micromonosporaceae</taxon>
        <taxon>Virgisporangium</taxon>
    </lineage>
</organism>
<dbReference type="AlphaFoldDB" id="A0A8J3YX28"/>
<evidence type="ECO:0000313" key="3">
    <source>
        <dbReference type="Proteomes" id="UP000619260"/>
    </source>
</evidence>
<dbReference type="SUPFAM" id="SSF158745">
    <property type="entry name" value="LanC-like"/>
    <property type="match status" value="1"/>
</dbReference>
<keyword evidence="1" id="KW-0862">Zinc</keyword>
<reference evidence="2" key="1">
    <citation type="submission" date="2021-01" db="EMBL/GenBank/DDBJ databases">
        <title>Whole genome shotgun sequence of Virgisporangium aliadipatigenens NBRC 105644.</title>
        <authorList>
            <person name="Komaki H."/>
            <person name="Tamura T."/>
        </authorList>
    </citation>
    <scope>NUCLEOTIDE SEQUENCE</scope>
    <source>
        <strain evidence="2">NBRC 105644</strain>
    </source>
</reference>
<dbReference type="GO" id="GO:0046872">
    <property type="term" value="F:metal ion binding"/>
    <property type="evidence" value="ECO:0007669"/>
    <property type="project" value="UniProtKB-KW"/>
</dbReference>
<feature type="binding site" evidence="1">
    <location>
        <position position="297"/>
    </location>
    <ligand>
        <name>Zn(2+)</name>
        <dbReference type="ChEBI" id="CHEBI:29105"/>
    </ligand>
</feature>
<feature type="binding site" evidence="1">
    <location>
        <position position="248"/>
    </location>
    <ligand>
        <name>Zn(2+)</name>
        <dbReference type="ChEBI" id="CHEBI:29105"/>
    </ligand>
</feature>
<dbReference type="InterPro" id="IPR033889">
    <property type="entry name" value="LanC"/>
</dbReference>
<name>A0A8J3YX28_9ACTN</name>
<gene>
    <name evidence="2" type="ORF">Val02_90890</name>
</gene>
<sequence length="377" mass="39843">MQSLADGAPGIALPHIVRARAGRAGWAPVHEYAKAMTREPVHAHPETTTLFRGAPAVAYALHTAGHPAYAAALARLDHSIEHVTRARLDAAHRRIGRGQIAQAREYDLISGLTGLGAYLLHRQHRDLLRDVLTYLVRLTAPISADGEALPGWWATGSPDRRQSPRWDDGHAGFGMAHGIAGPLALLSAAMRRGVIVTGHDQAITTMCTWLETWSTGHGEHTSWPEVISRDELRDGAAADPGPHRPSWCYGVPGIARAIQSAGIAVGDPPRARAAEQALLGCLTDARQLAHLTDPGLCHGWAGLIHTTRRAAADATSGDLAAAADSAAQMMHLHLRHHGQPVTDGLLDGSAGVALAATTDTGTDGSGGPFWDTCLLTI</sequence>
<evidence type="ECO:0000256" key="1">
    <source>
        <dbReference type="PIRSR" id="PIRSR607822-1"/>
    </source>
</evidence>